<keyword evidence="5" id="KW-1185">Reference proteome</keyword>
<dbReference type="InterPro" id="IPR023158">
    <property type="entry name" value="YerB-like_sf"/>
</dbReference>
<feature type="domain" description="DUF3048" evidence="3">
    <location>
        <begin position="241"/>
        <end position="354"/>
    </location>
</feature>
<evidence type="ECO:0000313" key="5">
    <source>
        <dbReference type="Proteomes" id="UP000602260"/>
    </source>
</evidence>
<dbReference type="PROSITE" id="PS51257">
    <property type="entry name" value="PROKAR_LIPOPROTEIN"/>
    <property type="match status" value="1"/>
</dbReference>
<reference evidence="4" key="1">
    <citation type="submission" date="2020-08" db="EMBL/GenBank/DDBJ databases">
        <title>Genome public.</title>
        <authorList>
            <person name="Liu C."/>
            <person name="Sun Q."/>
        </authorList>
    </citation>
    <scope>NUCLEOTIDE SEQUENCE</scope>
    <source>
        <strain evidence="4">BX5</strain>
    </source>
</reference>
<dbReference type="EMBL" id="JACOPN010000005">
    <property type="protein sequence ID" value="MBC5717418.1"/>
    <property type="molecule type" value="Genomic_DNA"/>
</dbReference>
<dbReference type="Gene3D" id="3.50.90.10">
    <property type="entry name" value="YerB-like"/>
    <property type="match status" value="1"/>
</dbReference>
<name>A0A8J6IZJ5_9FIRM</name>
<keyword evidence="1" id="KW-0732">Signal</keyword>
<dbReference type="RefSeq" id="WP_186878653.1">
    <property type="nucleotide sequence ID" value="NZ_JACOPN010000005.1"/>
</dbReference>
<dbReference type="InterPro" id="IPR035328">
    <property type="entry name" value="DUF3048_C"/>
</dbReference>
<dbReference type="SUPFAM" id="SSF159774">
    <property type="entry name" value="YerB-like"/>
    <property type="match status" value="1"/>
</dbReference>
<dbReference type="InterPro" id="IPR021416">
    <property type="entry name" value="DUF3048_N"/>
</dbReference>
<organism evidence="4 5">
    <name type="scientific">Flintibacter faecis</name>
    <dbReference type="NCBI Taxonomy" id="2763047"/>
    <lineage>
        <taxon>Bacteria</taxon>
        <taxon>Bacillati</taxon>
        <taxon>Bacillota</taxon>
        <taxon>Clostridia</taxon>
        <taxon>Eubacteriales</taxon>
        <taxon>Flintibacter</taxon>
    </lineage>
</organism>
<gene>
    <name evidence="4" type="ORF">H8S55_08805</name>
</gene>
<feature type="signal peptide" evidence="1">
    <location>
        <begin position="1"/>
        <end position="20"/>
    </location>
</feature>
<dbReference type="AlphaFoldDB" id="A0A8J6IZJ5"/>
<protein>
    <submittedName>
        <fullName evidence="4">DUF3048 domain-containing protein</fullName>
    </submittedName>
</protein>
<dbReference type="Proteomes" id="UP000602260">
    <property type="component" value="Unassembled WGS sequence"/>
</dbReference>
<dbReference type="Pfam" id="PF11258">
    <property type="entry name" value="DUF3048"/>
    <property type="match status" value="1"/>
</dbReference>
<proteinExistence type="predicted"/>
<feature type="domain" description="DUF3048" evidence="2">
    <location>
        <begin position="64"/>
        <end position="206"/>
    </location>
</feature>
<evidence type="ECO:0000259" key="2">
    <source>
        <dbReference type="Pfam" id="PF11258"/>
    </source>
</evidence>
<sequence length="366" mass="39011">MKKSLALLLSLVLTAGLLSACGKGETPAPSSSMPDEPAVSVLAPVEEPEPEPEPEPVLPYVNPLTGEGSAVDLANARPVAIMLNNLKKALPQLGVSQADLIYELPAEGGITRMMAVFQSVEGVGDLGSVRSARDYYVSLARGHDAVFLHAGGSPQAYSAIKNMGVTALDCVNGPYEGTLFWRDKTRKKQMGLEHSVLTSGQTIQELLPTYGKRLEHKDGFSYPVSFLPEGETASGDPAETVSVRFSDYKTGVFTYDTQTGRYRVSEYGRAYIDGNTGEQVQVKNVLILRTDVSAIKGDDKGRQSVRTTGTGSGQLFCDGRVQEITWSRSGDSSPMTYLDAAGNPLRLGVGPSYINIVGRSAAVTVG</sequence>
<dbReference type="Pfam" id="PF17479">
    <property type="entry name" value="DUF3048_C"/>
    <property type="match status" value="1"/>
</dbReference>
<feature type="chain" id="PRO_5039655968" evidence="1">
    <location>
        <begin position="21"/>
        <end position="366"/>
    </location>
</feature>
<evidence type="ECO:0000256" key="1">
    <source>
        <dbReference type="SAM" id="SignalP"/>
    </source>
</evidence>
<evidence type="ECO:0000259" key="3">
    <source>
        <dbReference type="Pfam" id="PF17479"/>
    </source>
</evidence>
<evidence type="ECO:0000313" key="4">
    <source>
        <dbReference type="EMBL" id="MBC5717418.1"/>
    </source>
</evidence>
<accession>A0A8J6IZJ5</accession>
<comment type="caution">
    <text evidence="4">The sequence shown here is derived from an EMBL/GenBank/DDBJ whole genome shotgun (WGS) entry which is preliminary data.</text>
</comment>